<dbReference type="InterPro" id="IPR001750">
    <property type="entry name" value="ND/Mrp_TM"/>
</dbReference>
<dbReference type="EMBL" id="LYPA01000071">
    <property type="protein sequence ID" value="OBR63597.1"/>
    <property type="molecule type" value="Genomic_DNA"/>
</dbReference>
<reference evidence="5 6" key="1">
    <citation type="submission" date="2016-05" db="EMBL/GenBank/DDBJ databases">
        <title>Paenibacillus oryzae. sp. nov., isolated from the rice root.</title>
        <authorList>
            <person name="Zhang J."/>
            <person name="Zhang X."/>
        </authorList>
    </citation>
    <scope>NUCLEOTIDE SEQUENCE [LARGE SCALE GENOMIC DNA]</scope>
    <source>
        <strain evidence="5 6">1DrF-4</strain>
    </source>
</reference>
<evidence type="ECO:0000313" key="6">
    <source>
        <dbReference type="Proteomes" id="UP000092024"/>
    </source>
</evidence>
<feature type="transmembrane region" description="Helical" evidence="3">
    <location>
        <begin position="31"/>
        <end position="51"/>
    </location>
</feature>
<keyword evidence="3" id="KW-0472">Membrane</keyword>
<evidence type="ECO:0000313" key="5">
    <source>
        <dbReference type="EMBL" id="OBR63597.1"/>
    </source>
</evidence>
<comment type="subcellular location">
    <subcellularLocation>
        <location evidence="1">Cell membrane</location>
        <topology evidence="1">Multi-pass membrane protein</topology>
    </subcellularLocation>
    <subcellularLocation>
        <location evidence="2">Membrane</location>
        <topology evidence="2">Multi-pass membrane protein</topology>
    </subcellularLocation>
</comment>
<name>A0A1A5YDE4_9BACL</name>
<dbReference type="Pfam" id="PF00361">
    <property type="entry name" value="Proton_antipo_M"/>
    <property type="match status" value="1"/>
</dbReference>
<protein>
    <recommendedName>
        <fullName evidence="4">NADH:quinone oxidoreductase/Mrp antiporter transmembrane domain-containing protein</fullName>
    </recommendedName>
</protein>
<feature type="transmembrane region" description="Helical" evidence="3">
    <location>
        <begin position="63"/>
        <end position="85"/>
    </location>
</feature>
<dbReference type="RefSeq" id="WP_068686073.1">
    <property type="nucleotide sequence ID" value="NZ_LYPA01000071.1"/>
</dbReference>
<feature type="transmembrane region" description="Helical" evidence="3">
    <location>
        <begin position="105"/>
        <end position="129"/>
    </location>
</feature>
<feature type="transmembrane region" description="Helical" evidence="3">
    <location>
        <begin position="141"/>
        <end position="169"/>
    </location>
</feature>
<evidence type="ECO:0000256" key="3">
    <source>
        <dbReference type="SAM" id="Phobius"/>
    </source>
</evidence>
<evidence type="ECO:0000256" key="2">
    <source>
        <dbReference type="RuleBase" id="RU000320"/>
    </source>
</evidence>
<keyword evidence="6" id="KW-1185">Reference proteome</keyword>
<accession>A0A1A5YDE4</accession>
<evidence type="ECO:0000259" key="4">
    <source>
        <dbReference type="Pfam" id="PF00361"/>
    </source>
</evidence>
<feature type="domain" description="NADH:quinone oxidoreductase/Mrp antiporter transmembrane" evidence="4">
    <location>
        <begin position="6"/>
        <end position="147"/>
    </location>
</feature>
<dbReference type="OrthoDB" id="9811718at2"/>
<keyword evidence="3" id="KW-1133">Transmembrane helix</keyword>
<proteinExistence type="predicted"/>
<keyword evidence="2 3" id="KW-0812">Transmembrane</keyword>
<dbReference type="AlphaFoldDB" id="A0A1A5YDE4"/>
<dbReference type="GO" id="GO:0005886">
    <property type="term" value="C:plasma membrane"/>
    <property type="evidence" value="ECO:0007669"/>
    <property type="project" value="UniProtKB-SubCell"/>
</dbReference>
<dbReference type="Proteomes" id="UP000092024">
    <property type="component" value="Unassembled WGS sequence"/>
</dbReference>
<dbReference type="STRING" id="1844972.A7K91_06520"/>
<evidence type="ECO:0000256" key="1">
    <source>
        <dbReference type="ARBA" id="ARBA00004651"/>
    </source>
</evidence>
<gene>
    <name evidence="5" type="ORF">A7K91_06520</name>
</gene>
<comment type="caution">
    <text evidence="5">The sequence shown here is derived from an EMBL/GenBank/DDBJ whole genome shotgun (WGS) entry which is preliminary data.</text>
</comment>
<organism evidence="5 6">
    <name type="scientific">Paenibacillus oryzae</name>
    <dbReference type="NCBI Taxonomy" id="1844972"/>
    <lineage>
        <taxon>Bacteria</taxon>
        <taxon>Bacillati</taxon>
        <taxon>Bacillota</taxon>
        <taxon>Bacilli</taxon>
        <taxon>Bacillales</taxon>
        <taxon>Paenibacillaceae</taxon>
        <taxon>Paenibacillus</taxon>
    </lineage>
</organism>
<sequence length="208" mass="21360">MLELAAAFVLLAAAALGICSAIAGLRQEHARALITLAAGVNAAFLLVPLGLSLRTGRLEAQGAFLLQAAAFGLMLAGALLIAGAVKQEAGHGKLKGFGGMYYRSPWLAAAMTALLLSLAGLPVSGGFFGRLFILLETVSAGLYWVGASLLAAAAVTCYTLFGFIVQMYMRSYDGADKIGIKLSLLQRTMIGACALGSIVLGLVPGLLL</sequence>
<feature type="transmembrane region" description="Helical" evidence="3">
    <location>
        <begin position="189"/>
        <end position="207"/>
    </location>
</feature>